<sequence length="418" mass="48045">MECQVRSMAAANLTEDVTIPEGKVESVCREWLVREDGVLAYKLQTEEIQHHYGHNKERSQLVRSDFQEARTAQKSEEEEALAMHLEYERILKEQEDQDAYLAQQLQEKIMKEEMEHQRRIEEEDQRIALELQKKDKLRLQRKREEREMRQAEKARAELSGASNSSSVKSMEDVMCTRETATSPLDRNFSLLSLEPPENLSPEEFQQFVQRRDAELARLLQEQESKPTCESKDDRQVAIEAQDRELAKVLQEQERARARKARERARQKAAMAQQQEHVKSHESTEDNTDREYSFKERLRSPEWGSADRRNYASDFSGDPVTNIAAAIDPTFQSGPSTSGMSPPFHPSPSNSSKFSSPPVTPLSSPLMEVPPYTPVISGSDFYSNDEVAPPYMPIQGTRRPTSLEKAKKNKRAKENCKTQ</sequence>
<dbReference type="Proteomes" id="UP000827092">
    <property type="component" value="Unassembled WGS sequence"/>
</dbReference>
<feature type="compositionally biased region" description="Basic residues" evidence="2">
    <location>
        <begin position="256"/>
        <end position="266"/>
    </location>
</feature>
<dbReference type="Pfam" id="PF15295">
    <property type="entry name" value="CCDC50_N"/>
    <property type="match status" value="1"/>
</dbReference>
<protein>
    <recommendedName>
        <fullName evidence="3">Coiled-coil domain-containing protein</fullName>
    </recommendedName>
</protein>
<feature type="compositionally biased region" description="Basic and acidic residues" evidence="2">
    <location>
        <begin position="275"/>
        <end position="310"/>
    </location>
</feature>
<dbReference type="EMBL" id="JAFNEN010000074">
    <property type="protein sequence ID" value="KAG8196227.1"/>
    <property type="molecule type" value="Genomic_DNA"/>
</dbReference>
<dbReference type="PANTHER" id="PTHR22115">
    <property type="entry name" value="C3ORF6 PROTEIN-RELATED"/>
    <property type="match status" value="1"/>
</dbReference>
<dbReference type="InterPro" id="IPR039303">
    <property type="entry name" value="CCDC50"/>
</dbReference>
<keyword evidence="1" id="KW-0175">Coiled coil</keyword>
<keyword evidence="5" id="KW-1185">Reference proteome</keyword>
<gene>
    <name evidence="4" type="ORF">JTE90_007949</name>
</gene>
<feature type="compositionally biased region" description="Basic and acidic residues" evidence="2">
    <location>
        <begin position="400"/>
        <end position="418"/>
    </location>
</feature>
<feature type="domain" description="Coiled-coil" evidence="3">
    <location>
        <begin position="18"/>
        <end position="143"/>
    </location>
</feature>
<evidence type="ECO:0000256" key="1">
    <source>
        <dbReference type="ARBA" id="ARBA00023054"/>
    </source>
</evidence>
<feature type="compositionally biased region" description="Low complexity" evidence="2">
    <location>
        <begin position="346"/>
        <end position="365"/>
    </location>
</feature>
<organism evidence="4 5">
    <name type="scientific">Oedothorax gibbosus</name>
    <dbReference type="NCBI Taxonomy" id="931172"/>
    <lineage>
        <taxon>Eukaryota</taxon>
        <taxon>Metazoa</taxon>
        <taxon>Ecdysozoa</taxon>
        <taxon>Arthropoda</taxon>
        <taxon>Chelicerata</taxon>
        <taxon>Arachnida</taxon>
        <taxon>Araneae</taxon>
        <taxon>Araneomorphae</taxon>
        <taxon>Entelegynae</taxon>
        <taxon>Araneoidea</taxon>
        <taxon>Linyphiidae</taxon>
        <taxon>Erigoninae</taxon>
        <taxon>Oedothorax</taxon>
    </lineage>
</organism>
<feature type="compositionally biased region" description="Basic and acidic residues" evidence="2">
    <location>
        <begin position="140"/>
        <end position="156"/>
    </location>
</feature>
<feature type="region of interest" description="Disordered" evidence="2">
    <location>
        <begin position="249"/>
        <end position="418"/>
    </location>
</feature>
<name>A0AAV6VHJ2_9ARAC</name>
<evidence type="ECO:0000313" key="4">
    <source>
        <dbReference type="EMBL" id="KAG8196227.1"/>
    </source>
</evidence>
<evidence type="ECO:0000259" key="3">
    <source>
        <dbReference type="Pfam" id="PF15295"/>
    </source>
</evidence>
<dbReference type="PANTHER" id="PTHR22115:SF4">
    <property type="entry name" value="COILED-COIL DOMAIN-CONTAINING PROTEIN"/>
    <property type="match status" value="1"/>
</dbReference>
<accession>A0AAV6VHJ2</accession>
<reference evidence="4 5" key="1">
    <citation type="journal article" date="2022" name="Nat. Ecol. Evol.">
        <title>A masculinizing supergene underlies an exaggerated male reproductive morph in a spider.</title>
        <authorList>
            <person name="Hendrickx F."/>
            <person name="De Corte Z."/>
            <person name="Sonet G."/>
            <person name="Van Belleghem S.M."/>
            <person name="Kostlbacher S."/>
            <person name="Vangestel C."/>
        </authorList>
    </citation>
    <scope>NUCLEOTIDE SEQUENCE [LARGE SCALE GENOMIC DNA]</scope>
    <source>
        <strain evidence="4">W744_W776</strain>
    </source>
</reference>
<feature type="region of interest" description="Disordered" evidence="2">
    <location>
        <begin position="140"/>
        <end position="169"/>
    </location>
</feature>
<proteinExistence type="predicted"/>
<comment type="caution">
    <text evidence="4">The sequence shown here is derived from an EMBL/GenBank/DDBJ whole genome shotgun (WGS) entry which is preliminary data.</text>
</comment>
<dbReference type="InterPro" id="IPR029311">
    <property type="entry name" value="CCDC50_N"/>
</dbReference>
<dbReference type="AlphaFoldDB" id="A0AAV6VHJ2"/>
<evidence type="ECO:0000313" key="5">
    <source>
        <dbReference type="Proteomes" id="UP000827092"/>
    </source>
</evidence>
<evidence type="ECO:0000256" key="2">
    <source>
        <dbReference type="SAM" id="MobiDB-lite"/>
    </source>
</evidence>
<feature type="compositionally biased region" description="Polar residues" evidence="2">
    <location>
        <begin position="329"/>
        <end position="339"/>
    </location>
</feature>